<accession>A0A9N9CID6</accession>
<dbReference type="InterPro" id="IPR032675">
    <property type="entry name" value="LRR_dom_sf"/>
</dbReference>
<evidence type="ECO:0000256" key="2">
    <source>
        <dbReference type="ARBA" id="ARBA00022692"/>
    </source>
</evidence>
<dbReference type="GO" id="GO:0016020">
    <property type="term" value="C:membrane"/>
    <property type="evidence" value="ECO:0007669"/>
    <property type="project" value="UniProtKB-SubCell"/>
</dbReference>
<evidence type="ECO:0000313" key="7">
    <source>
        <dbReference type="EMBL" id="CAG8602809.1"/>
    </source>
</evidence>
<sequence length="537" mass="62087">MEELRNENKLEIKDKNKIVKLINAQDYLEEYLSENYPGEEKNEITEIYIYDKNLEGDLRIENFPNLKTLNCQNNYLTNVEVINCPDITYFDVGINLLKNFDFSSLISPEKLIFLNVGSNDFEEKDIDFLEKFINLEELYLDSIVEWKVKQGIRNRFSGSLSPLEKLAKLKRVNISNTDIYSGLEYLSDSIEWLGCDAIDDESNEKNEGKKREEVEELNINRKSLKGHLDLTDFVNLKGLHCAENELTEITISPLAKEKIKVLFLERNNHLGEGLHLSYFSEFINLETLRITATSFSGSLEFLKDLTKLKELSIGSTNIDFGLEFLPESVENLDTDSESYPNPLNPNPQIIKIREQLAPCDLRKLKILDISNIDIENGLDFLPENVKEIYCSDKEGSESGMRTFLKREQVNTQGSLKLEGFDGLEELNCYDNYLTDIDFANIKNPEKLKKLYLYNNNFLKSELTLFNRFKNLEELVITSNYLNQNYKEGIANRFMGSLNLLKDLTKLRRLDIENTDISEGLEYLPDSVENFYCEAGDD</sequence>
<dbReference type="Proteomes" id="UP000789739">
    <property type="component" value="Unassembled WGS sequence"/>
</dbReference>
<evidence type="ECO:0000256" key="4">
    <source>
        <dbReference type="ARBA" id="ARBA00022989"/>
    </source>
</evidence>
<evidence type="ECO:0000256" key="6">
    <source>
        <dbReference type="ARBA" id="ARBA00023180"/>
    </source>
</evidence>
<dbReference type="Gene3D" id="3.80.10.10">
    <property type="entry name" value="Ribonuclease Inhibitor"/>
    <property type="match status" value="3"/>
</dbReference>
<dbReference type="OrthoDB" id="2373850at2759"/>
<evidence type="ECO:0000256" key="5">
    <source>
        <dbReference type="ARBA" id="ARBA00023136"/>
    </source>
</evidence>
<keyword evidence="6" id="KW-0325">Glycoprotein</keyword>
<organism evidence="7 8">
    <name type="scientific">Paraglomus brasilianum</name>
    <dbReference type="NCBI Taxonomy" id="144538"/>
    <lineage>
        <taxon>Eukaryota</taxon>
        <taxon>Fungi</taxon>
        <taxon>Fungi incertae sedis</taxon>
        <taxon>Mucoromycota</taxon>
        <taxon>Glomeromycotina</taxon>
        <taxon>Glomeromycetes</taxon>
        <taxon>Paraglomerales</taxon>
        <taxon>Paraglomeraceae</taxon>
        <taxon>Paraglomus</taxon>
    </lineage>
</organism>
<evidence type="ECO:0000256" key="3">
    <source>
        <dbReference type="ARBA" id="ARBA00022729"/>
    </source>
</evidence>
<keyword evidence="8" id="KW-1185">Reference proteome</keyword>
<keyword evidence="2" id="KW-0812">Transmembrane</keyword>
<keyword evidence="3" id="KW-0732">Signal</keyword>
<dbReference type="SUPFAM" id="SSF52047">
    <property type="entry name" value="RNI-like"/>
    <property type="match status" value="1"/>
</dbReference>
<comment type="caution">
    <text evidence="7">The sequence shown here is derived from an EMBL/GenBank/DDBJ whole genome shotgun (WGS) entry which is preliminary data.</text>
</comment>
<proteinExistence type="predicted"/>
<evidence type="ECO:0000256" key="1">
    <source>
        <dbReference type="ARBA" id="ARBA00004370"/>
    </source>
</evidence>
<keyword evidence="5" id="KW-0472">Membrane</keyword>
<dbReference type="AlphaFoldDB" id="A0A9N9CID6"/>
<gene>
    <name evidence="7" type="ORF">PBRASI_LOCUS7738</name>
</gene>
<dbReference type="PANTHER" id="PTHR48063">
    <property type="entry name" value="LRR RECEPTOR-LIKE KINASE"/>
    <property type="match status" value="1"/>
</dbReference>
<name>A0A9N9CID6_9GLOM</name>
<reference evidence="7" key="1">
    <citation type="submission" date="2021-06" db="EMBL/GenBank/DDBJ databases">
        <authorList>
            <person name="Kallberg Y."/>
            <person name="Tangrot J."/>
            <person name="Rosling A."/>
        </authorList>
    </citation>
    <scope>NUCLEOTIDE SEQUENCE</scope>
    <source>
        <strain evidence="7">BR232B</strain>
    </source>
</reference>
<comment type="subcellular location">
    <subcellularLocation>
        <location evidence="1">Membrane</location>
    </subcellularLocation>
</comment>
<dbReference type="InterPro" id="IPR046956">
    <property type="entry name" value="RLP23-like"/>
</dbReference>
<keyword evidence="4" id="KW-1133">Transmembrane helix</keyword>
<evidence type="ECO:0000313" key="8">
    <source>
        <dbReference type="Proteomes" id="UP000789739"/>
    </source>
</evidence>
<protein>
    <submittedName>
        <fullName evidence="7">7880_t:CDS:1</fullName>
    </submittedName>
</protein>
<dbReference type="EMBL" id="CAJVPI010001244">
    <property type="protein sequence ID" value="CAG8602809.1"/>
    <property type="molecule type" value="Genomic_DNA"/>
</dbReference>